<organism evidence="13 14">
    <name type="scientific">Lolium multiflorum</name>
    <name type="common">Italian ryegrass</name>
    <name type="synonym">Lolium perenne subsp. multiflorum</name>
    <dbReference type="NCBI Taxonomy" id="4521"/>
    <lineage>
        <taxon>Eukaryota</taxon>
        <taxon>Viridiplantae</taxon>
        <taxon>Streptophyta</taxon>
        <taxon>Embryophyta</taxon>
        <taxon>Tracheophyta</taxon>
        <taxon>Spermatophyta</taxon>
        <taxon>Magnoliopsida</taxon>
        <taxon>Liliopsida</taxon>
        <taxon>Poales</taxon>
        <taxon>Poaceae</taxon>
        <taxon>BOP clade</taxon>
        <taxon>Pooideae</taxon>
        <taxon>Poodae</taxon>
        <taxon>Poeae</taxon>
        <taxon>Poeae Chloroplast Group 2 (Poeae type)</taxon>
        <taxon>Loliodinae</taxon>
        <taxon>Loliinae</taxon>
        <taxon>Lolium</taxon>
    </lineage>
</organism>
<feature type="domain" description="PB1" evidence="12">
    <location>
        <begin position="138"/>
        <end position="233"/>
    </location>
</feature>
<dbReference type="GO" id="GO:0005634">
    <property type="term" value="C:nucleus"/>
    <property type="evidence" value="ECO:0007669"/>
    <property type="project" value="UniProtKB-SubCell"/>
</dbReference>
<evidence type="ECO:0000256" key="1">
    <source>
        <dbReference type="ARBA" id="ARBA00002159"/>
    </source>
</evidence>
<evidence type="ECO:0000313" key="14">
    <source>
        <dbReference type="Proteomes" id="UP001231189"/>
    </source>
</evidence>
<dbReference type="InterPro" id="IPR033389">
    <property type="entry name" value="AUX/IAA_dom"/>
</dbReference>
<evidence type="ECO:0000256" key="10">
    <source>
        <dbReference type="RuleBase" id="RU004549"/>
    </source>
</evidence>
<comment type="similarity">
    <text evidence="3 10">Belongs to the Aux/IAA family.</text>
</comment>
<dbReference type="PANTHER" id="PTHR31734">
    <property type="entry name" value="AUXIN-RESPONSIVE PROTEIN IAA17"/>
    <property type="match status" value="1"/>
</dbReference>
<dbReference type="PANTHER" id="PTHR31734:SF88">
    <property type="entry name" value="AUXIN-RESPONSIVE PROTEIN IAA9"/>
    <property type="match status" value="1"/>
</dbReference>
<keyword evidence="6 10" id="KW-0805">Transcription regulation</keyword>
<keyword evidence="5 10" id="KW-0678">Repressor</keyword>
<dbReference type="GO" id="GO:0006355">
    <property type="term" value="P:regulation of DNA-templated transcription"/>
    <property type="evidence" value="ECO:0007669"/>
    <property type="project" value="InterPro"/>
</dbReference>
<dbReference type="InterPro" id="IPR003311">
    <property type="entry name" value="AUX_IAA"/>
</dbReference>
<keyword evidence="8 10" id="KW-0539">Nucleus</keyword>
<sequence length="233" mass="24802">MPIFPADARRYIYVLRTHPTGISFSPTHDSRHRRSSNVKVFSPVRPVQESQPTVIDTIRSIGMELELGLAPPNSTGRKRGFGEAFEEAAAAPTTLPLFDDGSSSSSNSGGGSIIKNKKPALVGWPPVSSARSRASSSGRHVKVRKEGAAIGRKVDLSLHGSYGGLLATLARMFPADQAGCVGTSDEEVVADGDGRGGAGLVVTYEDADGDWMLVGDVPWEDFARSVKRLKILL</sequence>
<reference evidence="13" key="1">
    <citation type="submission" date="2023-07" db="EMBL/GenBank/DDBJ databases">
        <title>A chromosome-level genome assembly of Lolium multiflorum.</title>
        <authorList>
            <person name="Chen Y."/>
            <person name="Copetti D."/>
            <person name="Kolliker R."/>
            <person name="Studer B."/>
        </authorList>
    </citation>
    <scope>NUCLEOTIDE SEQUENCE</scope>
    <source>
        <strain evidence="13">02402/16</strain>
        <tissue evidence="13">Leaf</tissue>
    </source>
</reference>
<evidence type="ECO:0000256" key="2">
    <source>
        <dbReference type="ARBA" id="ARBA00004123"/>
    </source>
</evidence>
<comment type="subcellular location">
    <subcellularLocation>
        <location evidence="2 10">Nucleus</location>
    </subcellularLocation>
</comment>
<comment type="subunit">
    <text evidence="4 10">Homodimers and heterodimers.</text>
</comment>
<dbReference type="GO" id="GO:0009734">
    <property type="term" value="P:auxin-activated signaling pathway"/>
    <property type="evidence" value="ECO:0007669"/>
    <property type="project" value="UniProtKB-UniRule"/>
</dbReference>
<dbReference type="Pfam" id="PF02309">
    <property type="entry name" value="AUX_IAA"/>
    <property type="match status" value="1"/>
</dbReference>
<keyword evidence="7 10" id="KW-0804">Transcription</keyword>
<evidence type="ECO:0000256" key="3">
    <source>
        <dbReference type="ARBA" id="ARBA00006728"/>
    </source>
</evidence>
<comment type="function">
    <text evidence="1 10">Aux/IAA proteins are short-lived transcriptional factors that function as repressors of early auxin response genes at low auxin concentrations.</text>
</comment>
<dbReference type="PROSITE" id="PS51745">
    <property type="entry name" value="PB1"/>
    <property type="match status" value="1"/>
</dbReference>
<name>A0AAD8VXY9_LOLMU</name>
<evidence type="ECO:0000256" key="9">
    <source>
        <dbReference type="ARBA" id="ARBA00023294"/>
    </source>
</evidence>
<keyword evidence="9 10" id="KW-0927">Auxin signaling pathway</keyword>
<evidence type="ECO:0000256" key="5">
    <source>
        <dbReference type="ARBA" id="ARBA00022491"/>
    </source>
</evidence>
<evidence type="ECO:0000256" key="6">
    <source>
        <dbReference type="ARBA" id="ARBA00023015"/>
    </source>
</evidence>
<dbReference type="InterPro" id="IPR053793">
    <property type="entry name" value="PB1-like"/>
</dbReference>
<dbReference type="SUPFAM" id="SSF54277">
    <property type="entry name" value="CAD &amp; PB1 domains"/>
    <property type="match status" value="1"/>
</dbReference>
<evidence type="ECO:0000256" key="8">
    <source>
        <dbReference type="ARBA" id="ARBA00023242"/>
    </source>
</evidence>
<evidence type="ECO:0000259" key="12">
    <source>
        <dbReference type="PROSITE" id="PS51745"/>
    </source>
</evidence>
<evidence type="ECO:0000256" key="11">
    <source>
        <dbReference type="SAM" id="MobiDB-lite"/>
    </source>
</evidence>
<comment type="caution">
    <text evidence="13">The sequence shown here is derived from an EMBL/GenBank/DDBJ whole genome shotgun (WGS) entry which is preliminary data.</text>
</comment>
<accession>A0AAD8VXY9</accession>
<dbReference type="Proteomes" id="UP001231189">
    <property type="component" value="Unassembled WGS sequence"/>
</dbReference>
<evidence type="ECO:0000313" key="13">
    <source>
        <dbReference type="EMBL" id="KAK1621290.1"/>
    </source>
</evidence>
<keyword evidence="14" id="KW-1185">Reference proteome</keyword>
<dbReference type="AlphaFoldDB" id="A0AAD8VXY9"/>
<feature type="region of interest" description="Disordered" evidence="11">
    <location>
        <begin position="95"/>
        <end position="114"/>
    </location>
</feature>
<dbReference type="EMBL" id="JAUUTY010000006">
    <property type="protein sequence ID" value="KAK1621290.1"/>
    <property type="molecule type" value="Genomic_DNA"/>
</dbReference>
<evidence type="ECO:0000256" key="7">
    <source>
        <dbReference type="ARBA" id="ARBA00023163"/>
    </source>
</evidence>
<protein>
    <recommendedName>
        <fullName evidence="10">Auxin-responsive protein</fullName>
    </recommendedName>
</protein>
<gene>
    <name evidence="13" type="ORF">QYE76_026807</name>
</gene>
<evidence type="ECO:0000256" key="4">
    <source>
        <dbReference type="ARBA" id="ARBA00011726"/>
    </source>
</evidence>
<dbReference type="Gene3D" id="3.10.20.90">
    <property type="entry name" value="Phosphatidylinositol 3-kinase Catalytic Subunit, Chain A, domain 1"/>
    <property type="match status" value="1"/>
</dbReference>
<proteinExistence type="inferred from homology"/>